<comment type="caution">
    <text evidence="2">The sequence shown here is derived from an EMBL/GenBank/DDBJ whole genome shotgun (WGS) entry which is preliminary data.</text>
</comment>
<dbReference type="RefSeq" id="WP_005790032.1">
    <property type="nucleotide sequence ID" value="NZ_NFHS01000002.1"/>
</dbReference>
<feature type="transmembrane region" description="Helical" evidence="1">
    <location>
        <begin position="88"/>
        <end position="110"/>
    </location>
</feature>
<evidence type="ECO:0000256" key="1">
    <source>
        <dbReference type="SAM" id="Phobius"/>
    </source>
</evidence>
<keyword evidence="1" id="KW-0472">Membrane</keyword>
<feature type="transmembrane region" description="Helical" evidence="1">
    <location>
        <begin position="122"/>
        <end position="146"/>
    </location>
</feature>
<dbReference type="AlphaFoldDB" id="A0A1Y3V674"/>
<evidence type="ECO:0000313" key="2">
    <source>
        <dbReference type="EMBL" id="OUN56085.1"/>
    </source>
</evidence>
<proteinExistence type="predicted"/>
<feature type="transmembrane region" description="Helical" evidence="1">
    <location>
        <begin position="234"/>
        <end position="253"/>
    </location>
</feature>
<feature type="transmembrane region" description="Helical" evidence="1">
    <location>
        <begin position="332"/>
        <end position="353"/>
    </location>
</feature>
<feature type="transmembrane region" description="Helical" evidence="1">
    <location>
        <begin position="365"/>
        <end position="391"/>
    </location>
</feature>
<keyword evidence="1" id="KW-0812">Transmembrane</keyword>
<feature type="transmembrane region" description="Helical" evidence="1">
    <location>
        <begin position="63"/>
        <end position="82"/>
    </location>
</feature>
<feature type="transmembrane region" description="Helical" evidence="1">
    <location>
        <begin position="201"/>
        <end position="222"/>
    </location>
</feature>
<organism evidence="2 3">
    <name type="scientific">Bacteroides uniformis</name>
    <dbReference type="NCBI Taxonomy" id="820"/>
    <lineage>
        <taxon>Bacteria</taxon>
        <taxon>Pseudomonadati</taxon>
        <taxon>Bacteroidota</taxon>
        <taxon>Bacteroidia</taxon>
        <taxon>Bacteroidales</taxon>
        <taxon>Bacteroidaceae</taxon>
        <taxon>Bacteroides</taxon>
    </lineage>
</organism>
<keyword evidence="1" id="KW-1133">Transmembrane helix</keyword>
<feature type="transmembrane region" description="Helical" evidence="1">
    <location>
        <begin position="12"/>
        <end position="31"/>
    </location>
</feature>
<dbReference type="GeneID" id="29795580"/>
<evidence type="ECO:0008006" key="4">
    <source>
        <dbReference type="Google" id="ProtNLM"/>
    </source>
</evidence>
<name>A0A1Y3V674_BACUN</name>
<protein>
    <recommendedName>
        <fullName evidence="4">O-antigen ligase domain-containing protein</fullName>
    </recommendedName>
</protein>
<gene>
    <name evidence="2" type="ORF">B5G17_03890</name>
</gene>
<dbReference type="Proteomes" id="UP000196329">
    <property type="component" value="Unassembled WGS sequence"/>
</dbReference>
<reference evidence="3" key="1">
    <citation type="submission" date="2017-04" db="EMBL/GenBank/DDBJ databases">
        <title>Function of individual gut microbiota members based on whole genome sequencing of pure cultures obtained from chicken caecum.</title>
        <authorList>
            <person name="Medvecky M."/>
            <person name="Cejkova D."/>
            <person name="Polansky O."/>
            <person name="Karasova D."/>
            <person name="Kubasova T."/>
            <person name="Cizek A."/>
            <person name="Rychlik I."/>
        </authorList>
    </citation>
    <scope>NUCLEOTIDE SEQUENCE [LARGE SCALE GENOMIC DNA]</scope>
    <source>
        <strain evidence="3">An67</strain>
    </source>
</reference>
<sequence>MIVNNIPSHITKWMLFCGIAILVTSPAFALGAGARNMLLIGAMAISPLLLILYPIFNKRVDLPLMLFLVCTISFPLIFHPLTMRWSTALYSGMFGVFFMAMTRLFLFSEVKLNDLQNLFKSIIYAYLCVLLIQQVCVLFGLPIFNVSNYSPLEPWKLNSLMSEPEHSGRMVALLMYSFLTMKEIEKGTALSFKESWSEDKALWCAFLWVMLTMVSAGAYLFLLVVLSKLLNRKTIVSLLALVLALAVIVTMMGSETFMRTYKLALSVFTFDTMEMFRADHSGALRFVPSIICWQHLDLTSLNGWFGYGVDYTSSFLYRHIPGVVKGYTGGGLMLYALEYGFLSFLIFVIFSFRYCYDSDNKIATIAFWTFSILLSGVNLQITWSTMLLLYINKKMKEQLV</sequence>
<feature type="transmembrane region" description="Helical" evidence="1">
    <location>
        <begin position="37"/>
        <end position="56"/>
    </location>
</feature>
<accession>A0A1Y3V674</accession>
<dbReference type="EMBL" id="NFHS01000002">
    <property type="protein sequence ID" value="OUN56085.1"/>
    <property type="molecule type" value="Genomic_DNA"/>
</dbReference>
<evidence type="ECO:0000313" key="3">
    <source>
        <dbReference type="Proteomes" id="UP000196329"/>
    </source>
</evidence>